<dbReference type="Gene3D" id="3.10.180.10">
    <property type="entry name" value="2,3-Dihydroxybiphenyl 1,2-Dioxygenase, domain 1"/>
    <property type="match status" value="1"/>
</dbReference>
<evidence type="ECO:0000313" key="2">
    <source>
        <dbReference type="EMBL" id="GAA5075018.1"/>
    </source>
</evidence>
<name>A0ABP9LBG8_9RHOB</name>
<sequence>MTDLPVNRVTMITLGVHDIGRSRGFYGALGWEETRAMDGVVFYQMGGMVLSLFRLGPLAADQGRPGAELGMGAVTLAQNFRDTSEVDAGFARALDAGATALKAPAETFWGGYSGYFADPDGHVWELAYNPHWSLDDSGRTVIPE</sequence>
<evidence type="ECO:0000313" key="3">
    <source>
        <dbReference type="Proteomes" id="UP001499910"/>
    </source>
</evidence>
<dbReference type="Proteomes" id="UP001499910">
    <property type="component" value="Unassembled WGS sequence"/>
</dbReference>
<keyword evidence="3" id="KW-1185">Reference proteome</keyword>
<dbReference type="CDD" id="cd07251">
    <property type="entry name" value="VOC_like"/>
    <property type="match status" value="1"/>
</dbReference>
<evidence type="ECO:0000259" key="1">
    <source>
        <dbReference type="PROSITE" id="PS51819"/>
    </source>
</evidence>
<feature type="domain" description="VOC" evidence="1">
    <location>
        <begin position="8"/>
        <end position="129"/>
    </location>
</feature>
<organism evidence="2 3">
    <name type="scientific">[Roseibacterium] beibuensis</name>
    <dbReference type="NCBI Taxonomy" id="1193142"/>
    <lineage>
        <taxon>Bacteria</taxon>
        <taxon>Pseudomonadati</taxon>
        <taxon>Pseudomonadota</taxon>
        <taxon>Alphaproteobacteria</taxon>
        <taxon>Rhodobacterales</taxon>
        <taxon>Roseobacteraceae</taxon>
        <taxon>Roseicyclus</taxon>
    </lineage>
</organism>
<accession>A0ABP9LBG8</accession>
<dbReference type="InterPro" id="IPR004360">
    <property type="entry name" value="Glyas_Fos-R_dOase_dom"/>
</dbReference>
<dbReference type="Pfam" id="PF00903">
    <property type="entry name" value="Glyoxalase"/>
    <property type="match status" value="1"/>
</dbReference>
<reference evidence="3" key="1">
    <citation type="journal article" date="2019" name="Int. J. Syst. Evol. Microbiol.">
        <title>The Global Catalogue of Microorganisms (GCM) 10K type strain sequencing project: providing services to taxonomists for standard genome sequencing and annotation.</title>
        <authorList>
            <consortium name="The Broad Institute Genomics Platform"/>
            <consortium name="The Broad Institute Genome Sequencing Center for Infectious Disease"/>
            <person name="Wu L."/>
            <person name="Ma J."/>
        </authorList>
    </citation>
    <scope>NUCLEOTIDE SEQUENCE [LARGE SCALE GENOMIC DNA]</scope>
    <source>
        <strain evidence="3">JCM 18015</strain>
    </source>
</reference>
<dbReference type="InterPro" id="IPR029068">
    <property type="entry name" value="Glyas_Bleomycin-R_OHBP_Dase"/>
</dbReference>
<dbReference type="EMBL" id="BAABHW010000002">
    <property type="protein sequence ID" value="GAA5075018.1"/>
    <property type="molecule type" value="Genomic_DNA"/>
</dbReference>
<dbReference type="PROSITE" id="PS51819">
    <property type="entry name" value="VOC"/>
    <property type="match status" value="1"/>
</dbReference>
<dbReference type="InterPro" id="IPR037523">
    <property type="entry name" value="VOC_core"/>
</dbReference>
<comment type="caution">
    <text evidence="2">The sequence shown here is derived from an EMBL/GenBank/DDBJ whole genome shotgun (WGS) entry which is preliminary data.</text>
</comment>
<protein>
    <submittedName>
        <fullName evidence="2">VOC family protein</fullName>
    </submittedName>
</protein>
<gene>
    <name evidence="2" type="ORF">GCM10023209_22670</name>
</gene>
<proteinExistence type="predicted"/>
<dbReference type="PANTHER" id="PTHR36503:SF1">
    <property type="entry name" value="BLR2520 PROTEIN"/>
    <property type="match status" value="1"/>
</dbReference>
<dbReference type="PANTHER" id="PTHR36503">
    <property type="entry name" value="BLR2520 PROTEIN"/>
    <property type="match status" value="1"/>
</dbReference>
<dbReference type="SUPFAM" id="SSF54593">
    <property type="entry name" value="Glyoxalase/Bleomycin resistance protein/Dihydroxybiphenyl dioxygenase"/>
    <property type="match status" value="1"/>
</dbReference>